<feature type="region of interest" description="Disordered" evidence="1">
    <location>
        <begin position="37"/>
        <end position="67"/>
    </location>
</feature>
<evidence type="ECO:0000313" key="3">
    <source>
        <dbReference type="Proteomes" id="UP000642284"/>
    </source>
</evidence>
<organism evidence="2 3">
    <name type="scientific">Streptomyces polyasparticus</name>
    <dbReference type="NCBI Taxonomy" id="2767826"/>
    <lineage>
        <taxon>Bacteria</taxon>
        <taxon>Bacillati</taxon>
        <taxon>Actinomycetota</taxon>
        <taxon>Actinomycetes</taxon>
        <taxon>Kitasatosporales</taxon>
        <taxon>Streptomycetaceae</taxon>
        <taxon>Streptomyces</taxon>
    </lineage>
</organism>
<comment type="caution">
    <text evidence="2">The sequence shown here is derived from an EMBL/GenBank/DDBJ whole genome shotgun (WGS) entry which is preliminary data.</text>
</comment>
<gene>
    <name evidence="2" type="ORF">H9Y04_42660</name>
</gene>
<proteinExistence type="predicted"/>
<accession>A0ABR7SUT1</accession>
<name>A0ABR7SUT1_9ACTN</name>
<evidence type="ECO:0000313" key="2">
    <source>
        <dbReference type="EMBL" id="MBC9719235.1"/>
    </source>
</evidence>
<dbReference type="EMBL" id="JACTVJ010000036">
    <property type="protein sequence ID" value="MBC9719235.1"/>
    <property type="molecule type" value="Genomic_DNA"/>
</dbReference>
<dbReference type="Proteomes" id="UP000642284">
    <property type="component" value="Unassembled WGS sequence"/>
</dbReference>
<protein>
    <submittedName>
        <fullName evidence="2">Uncharacterized protein</fullName>
    </submittedName>
</protein>
<feature type="compositionally biased region" description="Low complexity" evidence="1">
    <location>
        <begin position="47"/>
        <end position="67"/>
    </location>
</feature>
<sequence length="67" mass="6929">MSVIDKSSSRDAALQQAFGTEVSELLRTMPAPNQVAPARAGLSPKIAATAPTTPAASRAAAMRTRHP</sequence>
<keyword evidence="3" id="KW-1185">Reference proteome</keyword>
<reference evidence="2 3" key="1">
    <citation type="submission" date="2020-08" db="EMBL/GenBank/DDBJ databases">
        <title>Genemic of Streptomyces polyaspartic.</title>
        <authorList>
            <person name="Liu W."/>
        </authorList>
    </citation>
    <scope>NUCLEOTIDE SEQUENCE [LARGE SCALE GENOMIC DNA]</scope>
    <source>
        <strain evidence="2 3">TRM66268-LWL</strain>
    </source>
</reference>
<evidence type="ECO:0000256" key="1">
    <source>
        <dbReference type="SAM" id="MobiDB-lite"/>
    </source>
</evidence>
<dbReference type="RefSeq" id="WP_187819652.1">
    <property type="nucleotide sequence ID" value="NZ_JACTVJ010000036.1"/>
</dbReference>